<keyword evidence="3" id="KW-1185">Reference proteome</keyword>
<evidence type="ECO:0000313" key="2">
    <source>
        <dbReference type="EMBL" id="KAF5204025.1"/>
    </source>
</evidence>
<evidence type="ECO:0000313" key="3">
    <source>
        <dbReference type="Proteomes" id="UP000554482"/>
    </source>
</evidence>
<name>A0A7J6X5B6_THATH</name>
<dbReference type="EMBL" id="JABWDY010005945">
    <property type="protein sequence ID" value="KAF5204025.1"/>
    <property type="molecule type" value="Genomic_DNA"/>
</dbReference>
<gene>
    <name evidence="2" type="ORF">FRX31_006387</name>
</gene>
<proteinExistence type="predicted"/>
<feature type="transmembrane region" description="Helical" evidence="1">
    <location>
        <begin position="35"/>
        <end position="54"/>
    </location>
</feature>
<protein>
    <submittedName>
        <fullName evidence="2">Uncharacterized protein</fullName>
    </submittedName>
</protein>
<keyword evidence="1" id="KW-0812">Transmembrane</keyword>
<organism evidence="2 3">
    <name type="scientific">Thalictrum thalictroides</name>
    <name type="common">Rue-anemone</name>
    <name type="synonym">Anemone thalictroides</name>
    <dbReference type="NCBI Taxonomy" id="46969"/>
    <lineage>
        <taxon>Eukaryota</taxon>
        <taxon>Viridiplantae</taxon>
        <taxon>Streptophyta</taxon>
        <taxon>Embryophyta</taxon>
        <taxon>Tracheophyta</taxon>
        <taxon>Spermatophyta</taxon>
        <taxon>Magnoliopsida</taxon>
        <taxon>Ranunculales</taxon>
        <taxon>Ranunculaceae</taxon>
        <taxon>Thalictroideae</taxon>
        <taxon>Thalictrum</taxon>
    </lineage>
</organism>
<keyword evidence="1" id="KW-1133">Transmembrane helix</keyword>
<keyword evidence="1" id="KW-0472">Membrane</keyword>
<comment type="caution">
    <text evidence="2">The sequence shown here is derived from an EMBL/GenBank/DDBJ whole genome shotgun (WGS) entry which is preliminary data.</text>
</comment>
<dbReference type="AlphaFoldDB" id="A0A7J6X5B6"/>
<reference evidence="2 3" key="1">
    <citation type="submission" date="2020-06" db="EMBL/GenBank/DDBJ databases">
        <title>Transcriptomic and genomic resources for Thalictrum thalictroides and T. hernandezii: Facilitating candidate gene discovery in an emerging model plant lineage.</title>
        <authorList>
            <person name="Arias T."/>
            <person name="Riano-Pachon D.M."/>
            <person name="Di Stilio V.S."/>
        </authorList>
    </citation>
    <scope>NUCLEOTIDE SEQUENCE [LARGE SCALE GENOMIC DNA]</scope>
    <source>
        <strain evidence="3">cv. WT478/WT964</strain>
        <tissue evidence="2">Leaves</tissue>
    </source>
</reference>
<dbReference type="Proteomes" id="UP000554482">
    <property type="component" value="Unassembled WGS sequence"/>
</dbReference>
<accession>A0A7J6X5B6</accession>
<evidence type="ECO:0000256" key="1">
    <source>
        <dbReference type="SAM" id="Phobius"/>
    </source>
</evidence>
<sequence>MNSTMRKWYRQPLQFVLLFFCQSWSNPAAVCVVIHWSGICPAILTLTWAAWQILATFPTSLPRPTNNSYKLSYLQTEPSHYLF</sequence>